<dbReference type="EMBL" id="BMVU01000021">
    <property type="protein sequence ID" value="GGX83937.1"/>
    <property type="molecule type" value="Genomic_DNA"/>
</dbReference>
<organism evidence="2 3">
    <name type="scientific">Streptomyces minutiscleroticus</name>
    <dbReference type="NCBI Taxonomy" id="68238"/>
    <lineage>
        <taxon>Bacteria</taxon>
        <taxon>Bacillati</taxon>
        <taxon>Actinomycetota</taxon>
        <taxon>Actinomycetes</taxon>
        <taxon>Kitasatosporales</taxon>
        <taxon>Streptomycetaceae</taxon>
        <taxon>Streptomyces</taxon>
    </lineage>
</organism>
<dbReference type="Proteomes" id="UP000619244">
    <property type="component" value="Unassembled WGS sequence"/>
</dbReference>
<dbReference type="AlphaFoldDB" id="A0A918NNR9"/>
<evidence type="ECO:0000313" key="2">
    <source>
        <dbReference type="EMBL" id="GGX83937.1"/>
    </source>
</evidence>
<accession>A0A918NNR9</accession>
<gene>
    <name evidence="2" type="ORF">GCM10010358_42660</name>
</gene>
<dbReference type="RefSeq" id="WP_190191887.1">
    <property type="nucleotide sequence ID" value="NZ_BMVU01000021.1"/>
</dbReference>
<feature type="region of interest" description="Disordered" evidence="1">
    <location>
        <begin position="49"/>
        <end position="110"/>
    </location>
</feature>
<evidence type="ECO:0000256" key="1">
    <source>
        <dbReference type="SAM" id="MobiDB-lite"/>
    </source>
</evidence>
<sequence length="110" mass="11417">MAKDGGADLLDGLPDRLWAAVTAVRSLCIPVMAGGASGRDDRHARAIRADARAPDAARRVSAGSPGPRGWTPRPGSRTYFPRARTFLDAAGTALSQTPAPPARPGRGMTV</sequence>
<proteinExistence type="predicted"/>
<evidence type="ECO:0000313" key="3">
    <source>
        <dbReference type="Proteomes" id="UP000619244"/>
    </source>
</evidence>
<keyword evidence="3" id="KW-1185">Reference proteome</keyword>
<reference evidence="2" key="1">
    <citation type="journal article" date="2014" name="Int. J. Syst. Evol. Microbiol.">
        <title>Complete genome sequence of Corynebacterium casei LMG S-19264T (=DSM 44701T), isolated from a smear-ripened cheese.</title>
        <authorList>
            <consortium name="US DOE Joint Genome Institute (JGI-PGF)"/>
            <person name="Walter F."/>
            <person name="Albersmeier A."/>
            <person name="Kalinowski J."/>
            <person name="Ruckert C."/>
        </authorList>
    </citation>
    <scope>NUCLEOTIDE SEQUENCE</scope>
    <source>
        <strain evidence="2">JCM 4790</strain>
    </source>
</reference>
<reference evidence="2" key="2">
    <citation type="submission" date="2020-09" db="EMBL/GenBank/DDBJ databases">
        <authorList>
            <person name="Sun Q."/>
            <person name="Ohkuma M."/>
        </authorList>
    </citation>
    <scope>NUCLEOTIDE SEQUENCE</scope>
    <source>
        <strain evidence="2">JCM 4790</strain>
    </source>
</reference>
<feature type="compositionally biased region" description="Basic and acidic residues" evidence="1">
    <location>
        <begin position="49"/>
        <end position="58"/>
    </location>
</feature>
<protein>
    <submittedName>
        <fullName evidence="2">Uncharacterized protein</fullName>
    </submittedName>
</protein>
<name>A0A918NNR9_9ACTN</name>
<comment type="caution">
    <text evidence="2">The sequence shown here is derived from an EMBL/GenBank/DDBJ whole genome shotgun (WGS) entry which is preliminary data.</text>
</comment>